<reference evidence="1" key="1">
    <citation type="journal article" date="2022" name="Genome Biol. Evol.">
        <title>A New Gene Family Diagnostic for Intracellular Biomineralization of Amorphous Ca Carbonates by Cyanobacteria.</title>
        <authorList>
            <person name="Benzerara K."/>
            <person name="Duprat E."/>
            <person name="Bitard-Feildel T."/>
            <person name="Caumes G."/>
            <person name="Cassier-Chauvat C."/>
            <person name="Chauvat F."/>
            <person name="Dezi M."/>
            <person name="Diop S.I."/>
            <person name="Gaschignard G."/>
            <person name="Gorgen S."/>
            <person name="Gugger M."/>
            <person name="Lopez-Garcia P."/>
            <person name="Millet M."/>
            <person name="Skouri-Panet F."/>
            <person name="Moreira D."/>
            <person name="Callebaut I."/>
        </authorList>
    </citation>
    <scope>NUCLEOTIDE SEQUENCE</scope>
    <source>
        <strain evidence="1">G9</strain>
    </source>
</reference>
<sequence length="146" mass="15869">MKYPHLLQLIGVGLGLAGFAIAGQAIALHRNPSLETLQPIEANSSLAQASAKQSLALHLKQINAKMYGAYWCPACKKQIEVFGSQAFRQINYIECDPGGANAQPKVCANAKIRAYPTWEINGKMYEGAYPLKALAQISGYRGPMNF</sequence>
<dbReference type="Proteomes" id="UP001154265">
    <property type="component" value="Unassembled WGS sequence"/>
</dbReference>
<dbReference type="InterPro" id="IPR036249">
    <property type="entry name" value="Thioredoxin-like_sf"/>
</dbReference>
<proteinExistence type="predicted"/>
<evidence type="ECO:0008006" key="3">
    <source>
        <dbReference type="Google" id="ProtNLM"/>
    </source>
</evidence>
<reference evidence="1" key="2">
    <citation type="submission" date="2022-01" db="EMBL/GenBank/DDBJ databases">
        <authorList>
            <person name="Zivanovic Y."/>
            <person name="Moreira D."/>
            <person name="Lopez-Garcia P."/>
        </authorList>
    </citation>
    <scope>NUCLEOTIDE SEQUENCE</scope>
    <source>
        <strain evidence="1">G9</strain>
    </source>
</reference>
<organism evidence="1 2">
    <name type="scientific">Candidatus Synechococcus calcipolaris G9</name>
    <dbReference type="NCBI Taxonomy" id="1497997"/>
    <lineage>
        <taxon>Bacteria</taxon>
        <taxon>Bacillati</taxon>
        <taxon>Cyanobacteriota</taxon>
        <taxon>Cyanophyceae</taxon>
        <taxon>Synechococcales</taxon>
        <taxon>Synechococcaceae</taxon>
        <taxon>Synechococcus</taxon>
    </lineage>
</organism>
<dbReference type="CDD" id="cd01659">
    <property type="entry name" value="TRX_superfamily"/>
    <property type="match status" value="1"/>
</dbReference>
<dbReference type="Gene3D" id="3.40.30.10">
    <property type="entry name" value="Glutaredoxin"/>
    <property type="match status" value="1"/>
</dbReference>
<keyword evidence="2" id="KW-1185">Reference proteome</keyword>
<dbReference type="RefSeq" id="WP_277867577.1">
    <property type="nucleotide sequence ID" value="NZ_JAKKUT010000002.1"/>
</dbReference>
<comment type="caution">
    <text evidence="1">The sequence shown here is derived from an EMBL/GenBank/DDBJ whole genome shotgun (WGS) entry which is preliminary data.</text>
</comment>
<evidence type="ECO:0000313" key="2">
    <source>
        <dbReference type="Proteomes" id="UP001154265"/>
    </source>
</evidence>
<gene>
    <name evidence="1" type="ORF">L3556_12340</name>
</gene>
<dbReference type="PANTHER" id="PTHR34573">
    <property type="entry name" value="VKC DOMAIN-CONTAINING PROTEIN"/>
    <property type="match status" value="1"/>
</dbReference>
<dbReference type="SUPFAM" id="SSF52833">
    <property type="entry name" value="Thioredoxin-like"/>
    <property type="match status" value="1"/>
</dbReference>
<accession>A0ABT6F1K0</accession>
<evidence type="ECO:0000313" key="1">
    <source>
        <dbReference type="EMBL" id="MDG2991714.1"/>
    </source>
</evidence>
<dbReference type="PANTHER" id="PTHR34573:SF1">
    <property type="entry name" value="VITAMIN K EPOXIDE REDUCTASE DOMAIN-CONTAINING PROTEIN"/>
    <property type="match status" value="1"/>
</dbReference>
<dbReference type="EMBL" id="JAKKUT010000002">
    <property type="protein sequence ID" value="MDG2991714.1"/>
    <property type="molecule type" value="Genomic_DNA"/>
</dbReference>
<protein>
    <recommendedName>
        <fullName evidence="3">Vitamin K epoxide reductase</fullName>
    </recommendedName>
</protein>
<name>A0ABT6F1K0_9SYNE</name>